<dbReference type="Proteomes" id="UP000247476">
    <property type="component" value="Unassembled WGS sequence"/>
</dbReference>
<sequence length="137" mass="15255">MKPCPFCWPLVKREAIAVGEHCVTVPSVDPILAGSCMIVPKAHRETVFDLTEEEWADTYRLLAEAKARIDREWSPDGYNVGWNCMPVGGQTVPHAHLHVIPRFRDEPLAGKGIRHHLKQPSNRRTAGPAAKSDAGER</sequence>
<evidence type="ECO:0000259" key="3">
    <source>
        <dbReference type="PROSITE" id="PS51084"/>
    </source>
</evidence>
<feature type="domain" description="HIT" evidence="3">
    <location>
        <begin position="2"/>
        <end position="109"/>
    </location>
</feature>
<dbReference type="Pfam" id="PF01230">
    <property type="entry name" value="HIT"/>
    <property type="match status" value="1"/>
</dbReference>
<feature type="region of interest" description="Disordered" evidence="2">
    <location>
        <begin position="114"/>
        <end position="137"/>
    </location>
</feature>
<gene>
    <name evidence="4" type="ORF">DLM86_23055</name>
</gene>
<dbReference type="InterPro" id="IPR036265">
    <property type="entry name" value="HIT-like_sf"/>
</dbReference>
<name>A0A2V5K2E2_9BACL</name>
<dbReference type="InterPro" id="IPR011146">
    <property type="entry name" value="HIT-like"/>
</dbReference>
<dbReference type="PANTHER" id="PTHR42997">
    <property type="entry name" value="HIT FAMILY HYDROLASE"/>
    <property type="match status" value="1"/>
</dbReference>
<evidence type="ECO:0000313" key="4">
    <source>
        <dbReference type="EMBL" id="PYI51954.1"/>
    </source>
</evidence>
<organism evidence="4 5">
    <name type="scientific">Paenibacillus flagellatus</name>
    <dbReference type="NCBI Taxonomy" id="2211139"/>
    <lineage>
        <taxon>Bacteria</taxon>
        <taxon>Bacillati</taxon>
        <taxon>Bacillota</taxon>
        <taxon>Bacilli</taxon>
        <taxon>Bacillales</taxon>
        <taxon>Paenibacillaceae</taxon>
        <taxon>Paenibacillus</taxon>
    </lineage>
</organism>
<dbReference type="EMBL" id="QJVJ01000011">
    <property type="protein sequence ID" value="PYI51954.1"/>
    <property type="molecule type" value="Genomic_DNA"/>
</dbReference>
<dbReference type="PROSITE" id="PS51084">
    <property type="entry name" value="HIT_2"/>
    <property type="match status" value="1"/>
</dbReference>
<dbReference type="SUPFAM" id="SSF54197">
    <property type="entry name" value="HIT-like"/>
    <property type="match status" value="1"/>
</dbReference>
<evidence type="ECO:0000256" key="1">
    <source>
        <dbReference type="PROSITE-ProRule" id="PRU00464"/>
    </source>
</evidence>
<comment type="caution">
    <text evidence="4">The sequence shown here is derived from an EMBL/GenBank/DDBJ whole genome shotgun (WGS) entry which is preliminary data.</text>
</comment>
<dbReference type="AlphaFoldDB" id="A0A2V5K2E2"/>
<dbReference type="GO" id="GO:0003824">
    <property type="term" value="F:catalytic activity"/>
    <property type="evidence" value="ECO:0007669"/>
    <property type="project" value="InterPro"/>
</dbReference>
<dbReference type="InterPro" id="IPR052908">
    <property type="entry name" value="AP-4-A_phosphorylase"/>
</dbReference>
<dbReference type="OrthoDB" id="9784774at2"/>
<accession>A0A2V5K2E2</accession>
<keyword evidence="5" id="KW-1185">Reference proteome</keyword>
<dbReference type="Gene3D" id="3.30.428.10">
    <property type="entry name" value="HIT-like"/>
    <property type="match status" value="1"/>
</dbReference>
<evidence type="ECO:0000313" key="5">
    <source>
        <dbReference type="Proteomes" id="UP000247476"/>
    </source>
</evidence>
<reference evidence="4 5" key="1">
    <citation type="submission" date="2018-05" db="EMBL/GenBank/DDBJ databases">
        <title>Paenibacillus flagellatus sp. nov., isolated from selenium mineral soil.</title>
        <authorList>
            <person name="Dai X."/>
        </authorList>
    </citation>
    <scope>NUCLEOTIDE SEQUENCE [LARGE SCALE GENOMIC DNA]</scope>
    <source>
        <strain evidence="4 5">DXL2</strain>
    </source>
</reference>
<proteinExistence type="predicted"/>
<protein>
    <submittedName>
        <fullName evidence="4">HIT family protein</fullName>
    </submittedName>
</protein>
<feature type="short sequence motif" description="Histidine triad motif" evidence="1">
    <location>
        <begin position="94"/>
        <end position="98"/>
    </location>
</feature>
<evidence type="ECO:0000256" key="2">
    <source>
        <dbReference type="SAM" id="MobiDB-lite"/>
    </source>
</evidence>
<dbReference type="PANTHER" id="PTHR42997:SF1">
    <property type="entry name" value="AP-4-A PHOSPHORYLASE"/>
    <property type="match status" value="1"/>
</dbReference>